<evidence type="ECO:0000256" key="15">
    <source>
        <dbReference type="SAM" id="MobiDB-lite"/>
    </source>
</evidence>
<dbReference type="SUPFAM" id="SSF53474">
    <property type="entry name" value="alpha/beta-Hydrolases"/>
    <property type="match status" value="1"/>
</dbReference>
<dbReference type="GO" id="GO:0005886">
    <property type="term" value="C:plasma membrane"/>
    <property type="evidence" value="ECO:0007669"/>
    <property type="project" value="UniProtKB-SubCell"/>
</dbReference>
<dbReference type="PANTHER" id="PTHR45792">
    <property type="entry name" value="DIACYLGLYCEROL LIPASE HOMOLOG-RELATED"/>
    <property type="match status" value="1"/>
</dbReference>
<dbReference type="AlphaFoldDB" id="A0A8H7VSX0"/>
<dbReference type="GO" id="GO:0019369">
    <property type="term" value="P:arachidonate metabolic process"/>
    <property type="evidence" value="ECO:0007669"/>
    <property type="project" value="TreeGrafter"/>
</dbReference>
<comment type="subcellular location">
    <subcellularLocation>
        <location evidence="2">Cell membrane</location>
        <topology evidence="2">Multi-pass membrane protein</topology>
    </subcellularLocation>
</comment>
<feature type="compositionally biased region" description="Polar residues" evidence="15">
    <location>
        <begin position="253"/>
        <end position="275"/>
    </location>
</feature>
<comment type="catalytic activity">
    <reaction evidence="13">
        <text>a 1,2-diacyl-sn-glycerol + H2O = a 2-acylglycerol + a fatty acid + H(+)</text>
        <dbReference type="Rhea" id="RHEA:33275"/>
        <dbReference type="ChEBI" id="CHEBI:15377"/>
        <dbReference type="ChEBI" id="CHEBI:15378"/>
        <dbReference type="ChEBI" id="CHEBI:17389"/>
        <dbReference type="ChEBI" id="CHEBI:17815"/>
        <dbReference type="ChEBI" id="CHEBI:28868"/>
        <dbReference type="EC" id="3.1.1.116"/>
    </reaction>
    <physiologicalReaction direction="left-to-right" evidence="13">
        <dbReference type="Rhea" id="RHEA:33276"/>
    </physiologicalReaction>
</comment>
<keyword evidence="12" id="KW-0472">Membrane</keyword>
<dbReference type="GO" id="GO:0046872">
    <property type="term" value="F:metal ion binding"/>
    <property type="evidence" value="ECO:0007669"/>
    <property type="project" value="UniProtKB-KW"/>
</dbReference>
<keyword evidence="9" id="KW-0442">Lipid degradation</keyword>
<evidence type="ECO:0000256" key="5">
    <source>
        <dbReference type="ARBA" id="ARBA00022692"/>
    </source>
</evidence>
<dbReference type="CDD" id="cd00030">
    <property type="entry name" value="C2"/>
    <property type="match status" value="1"/>
</dbReference>
<evidence type="ECO:0000256" key="14">
    <source>
        <dbReference type="ARBA" id="ARBA00026104"/>
    </source>
</evidence>
<dbReference type="GO" id="GO:0016298">
    <property type="term" value="F:lipase activity"/>
    <property type="evidence" value="ECO:0007669"/>
    <property type="project" value="TreeGrafter"/>
</dbReference>
<dbReference type="EC" id="3.1.1.116" evidence="14"/>
<evidence type="ECO:0000313" key="18">
    <source>
        <dbReference type="Proteomes" id="UP000646827"/>
    </source>
</evidence>
<protein>
    <recommendedName>
        <fullName evidence="14">sn-1-specific diacylglycerol lipase</fullName>
        <ecNumber evidence="14">3.1.1.116</ecNumber>
    </recommendedName>
</protein>
<dbReference type="InterPro" id="IPR002921">
    <property type="entry name" value="Fungal_lipase-type"/>
</dbReference>
<evidence type="ECO:0000256" key="11">
    <source>
        <dbReference type="ARBA" id="ARBA00023098"/>
    </source>
</evidence>
<evidence type="ECO:0000256" key="4">
    <source>
        <dbReference type="ARBA" id="ARBA00022553"/>
    </source>
</evidence>
<dbReference type="Proteomes" id="UP000646827">
    <property type="component" value="Unassembled WGS sequence"/>
</dbReference>
<dbReference type="InterPro" id="IPR052214">
    <property type="entry name" value="DAG_Lipase-Related"/>
</dbReference>
<keyword evidence="3" id="KW-1003">Cell membrane</keyword>
<feature type="region of interest" description="Disordered" evidence="15">
    <location>
        <begin position="737"/>
        <end position="779"/>
    </location>
</feature>
<evidence type="ECO:0000256" key="1">
    <source>
        <dbReference type="ARBA" id="ARBA00001913"/>
    </source>
</evidence>
<feature type="domain" description="Fungal lipase-type" evidence="16">
    <location>
        <begin position="481"/>
        <end position="614"/>
    </location>
</feature>
<feature type="compositionally biased region" description="Polar residues" evidence="15">
    <location>
        <begin position="738"/>
        <end position="749"/>
    </location>
</feature>
<organism evidence="17 18">
    <name type="scientific">Circinella minor</name>
    <dbReference type="NCBI Taxonomy" id="1195481"/>
    <lineage>
        <taxon>Eukaryota</taxon>
        <taxon>Fungi</taxon>
        <taxon>Fungi incertae sedis</taxon>
        <taxon>Mucoromycota</taxon>
        <taxon>Mucoromycotina</taxon>
        <taxon>Mucoromycetes</taxon>
        <taxon>Mucorales</taxon>
        <taxon>Lichtheimiaceae</taxon>
        <taxon>Circinella</taxon>
    </lineage>
</organism>
<feature type="compositionally biased region" description="Low complexity" evidence="15">
    <location>
        <begin position="288"/>
        <end position="298"/>
    </location>
</feature>
<dbReference type="PANTHER" id="PTHR45792:SF8">
    <property type="entry name" value="DIACYLGLYCEROL LIPASE-ALPHA"/>
    <property type="match status" value="1"/>
</dbReference>
<accession>A0A8H7VSX0</accession>
<comment type="cofactor">
    <cofactor evidence="1">
        <name>Ca(2+)</name>
        <dbReference type="ChEBI" id="CHEBI:29108"/>
    </cofactor>
</comment>
<evidence type="ECO:0000313" key="17">
    <source>
        <dbReference type="EMBL" id="KAG2227573.1"/>
    </source>
</evidence>
<feature type="region of interest" description="Disordered" evidence="15">
    <location>
        <begin position="201"/>
        <end position="229"/>
    </location>
</feature>
<feature type="compositionally biased region" description="Acidic residues" evidence="15">
    <location>
        <begin position="215"/>
        <end position="229"/>
    </location>
</feature>
<dbReference type="CDD" id="cd00519">
    <property type="entry name" value="Lipase_3"/>
    <property type="match status" value="1"/>
</dbReference>
<evidence type="ECO:0000256" key="13">
    <source>
        <dbReference type="ARBA" id="ARBA00024531"/>
    </source>
</evidence>
<evidence type="ECO:0000256" key="7">
    <source>
        <dbReference type="ARBA" id="ARBA00022801"/>
    </source>
</evidence>
<evidence type="ECO:0000259" key="16">
    <source>
        <dbReference type="Pfam" id="PF01764"/>
    </source>
</evidence>
<dbReference type="Gene3D" id="3.40.50.1820">
    <property type="entry name" value="alpha/beta hydrolase"/>
    <property type="match status" value="1"/>
</dbReference>
<feature type="region of interest" description="Disordered" evidence="15">
    <location>
        <begin position="115"/>
        <end position="143"/>
    </location>
</feature>
<feature type="non-terminal residue" evidence="17">
    <location>
        <position position="1"/>
    </location>
</feature>
<keyword evidence="5" id="KW-0812">Transmembrane</keyword>
<comment type="caution">
    <text evidence="17">The sequence shown here is derived from an EMBL/GenBank/DDBJ whole genome shotgun (WGS) entry which is preliminary data.</text>
</comment>
<proteinExistence type="predicted"/>
<dbReference type="OrthoDB" id="438440at2759"/>
<keyword evidence="4" id="KW-0597">Phosphoprotein</keyword>
<gene>
    <name evidence="17" type="ORF">INT45_002258</name>
</gene>
<feature type="compositionally biased region" description="Basic and acidic residues" evidence="15">
    <location>
        <begin position="201"/>
        <end position="213"/>
    </location>
</feature>
<keyword evidence="7" id="KW-0378">Hydrolase</keyword>
<reference evidence="17 18" key="1">
    <citation type="submission" date="2020-12" db="EMBL/GenBank/DDBJ databases">
        <title>Metabolic potential, ecology and presence of endohyphal bacteria is reflected in genomic diversity of Mucoromycotina.</title>
        <authorList>
            <person name="Muszewska A."/>
            <person name="Okrasinska A."/>
            <person name="Steczkiewicz K."/>
            <person name="Drgas O."/>
            <person name="Orlowska M."/>
            <person name="Perlinska-Lenart U."/>
            <person name="Aleksandrzak-Piekarczyk T."/>
            <person name="Szatraj K."/>
            <person name="Zielenkiewicz U."/>
            <person name="Pilsyk S."/>
            <person name="Malc E."/>
            <person name="Mieczkowski P."/>
            <person name="Kruszewska J.S."/>
            <person name="Biernat P."/>
            <person name="Pawlowska J."/>
        </authorList>
    </citation>
    <scope>NUCLEOTIDE SEQUENCE [LARGE SCALE GENOMIC DNA]</scope>
    <source>
        <strain evidence="17 18">CBS 142.35</strain>
    </source>
</reference>
<evidence type="ECO:0000256" key="12">
    <source>
        <dbReference type="ARBA" id="ARBA00023136"/>
    </source>
</evidence>
<dbReference type="InterPro" id="IPR029058">
    <property type="entry name" value="AB_hydrolase_fold"/>
</dbReference>
<keyword evidence="18" id="KW-1185">Reference proteome</keyword>
<evidence type="ECO:0000256" key="3">
    <source>
        <dbReference type="ARBA" id="ARBA00022475"/>
    </source>
</evidence>
<keyword evidence="6" id="KW-0479">Metal-binding</keyword>
<evidence type="ECO:0000256" key="9">
    <source>
        <dbReference type="ARBA" id="ARBA00022963"/>
    </source>
</evidence>
<feature type="region of interest" description="Disordered" evidence="15">
    <location>
        <begin position="242"/>
        <end position="313"/>
    </location>
</feature>
<dbReference type="EMBL" id="JAEPRB010000006">
    <property type="protein sequence ID" value="KAG2227573.1"/>
    <property type="molecule type" value="Genomic_DNA"/>
</dbReference>
<keyword evidence="8" id="KW-0106">Calcium</keyword>
<keyword evidence="11" id="KW-0443">Lipid metabolism</keyword>
<evidence type="ECO:0000256" key="6">
    <source>
        <dbReference type="ARBA" id="ARBA00022723"/>
    </source>
</evidence>
<dbReference type="Pfam" id="PF01764">
    <property type="entry name" value="Lipase_3"/>
    <property type="match status" value="1"/>
</dbReference>
<evidence type="ECO:0000256" key="8">
    <source>
        <dbReference type="ARBA" id="ARBA00022837"/>
    </source>
</evidence>
<keyword evidence="10" id="KW-1133">Transmembrane helix</keyword>
<evidence type="ECO:0000256" key="2">
    <source>
        <dbReference type="ARBA" id="ARBA00004651"/>
    </source>
</evidence>
<evidence type="ECO:0000256" key="10">
    <source>
        <dbReference type="ARBA" id="ARBA00022989"/>
    </source>
</evidence>
<dbReference type="GO" id="GO:0046340">
    <property type="term" value="P:diacylglycerol catabolic process"/>
    <property type="evidence" value="ECO:0007669"/>
    <property type="project" value="TreeGrafter"/>
</dbReference>
<name>A0A8H7VSX0_9FUNG</name>
<feature type="compositionally biased region" description="Polar residues" evidence="15">
    <location>
        <begin position="115"/>
        <end position="135"/>
    </location>
</feature>
<sequence>QTFQTSISEYPQGRWHESFEFTVTFHAQLFNTIQMDLYDSYMLLPDKHVGRAEVRLRNLRGMPETFTNYYEVWEKQLSTGASSRVGRVKTMASNVGAVQAMISYIYQESEESVGNKSNEKGVTSTTRAITTNGYKDQQKKDGLDNEKAIRNNLRSLKHNTATTSNIEATDDQLAAEFRQHIKQQREATAINFRKYEENNVNGEDIRDTTKPLLDDGLDFPDESETEEEGDLGLAHLRLNSDIHKKDKQQQQDTNGSSVKSKSTSTANKQESSSWFNLGRRSSHKRASSTHSSSTSYSRLDAHEPDPPPSKNNEELANTVNVLADDEGSLKPFPLLSAIGSWTTNKETNQVLRAILKLLAAFGQGFELSNIQILTGFSVLEKFYADLPRDRTWDVIEDLSEIEMPAYFWKYSVASYGWKGLNFFGKGNGYWSDAMRDHSDALSIVEYLSIPKEDLLAYEFRLAGAFRPSYYISLDRPTNSIVLCIRGTMSAFDAMTDLVCEYEPWRGGLVHKGMKSAATWFFRHVAPQLVAYCNEHSTNALYIVGHSLGAATAAILTIMLVDFIDEFKGNDANEFTLKCFGYAPACGLSLDISEKYQDYIQSIVFADDVVSKLSYGSMMDLKEMVLASAEASRNLGYSQLLWTDKPEGKEWDDAFARIRETRQRCLESLDNPRLYVAGKVYQFWVDPAPRDDTRIVIERTDAKRVSSEIIIRRSIVLDHLPTNFDLAFRRAREALMLQDTGSSGRPSQESGGVLKGDSTKESKAATHALKHTTGTQEKGI</sequence>